<evidence type="ECO:0008006" key="3">
    <source>
        <dbReference type="Google" id="ProtNLM"/>
    </source>
</evidence>
<dbReference type="EMBL" id="RDQH01000333">
    <property type="protein sequence ID" value="RXH94912.1"/>
    <property type="molecule type" value="Genomic_DNA"/>
</dbReference>
<keyword evidence="2" id="KW-1185">Reference proteome</keyword>
<dbReference type="PANTHER" id="PTHR48055:SF55">
    <property type="entry name" value="PROTEIN KINASE DOMAIN-CONTAINING PROTEIN"/>
    <property type="match status" value="1"/>
</dbReference>
<evidence type="ECO:0000313" key="2">
    <source>
        <dbReference type="Proteomes" id="UP000290289"/>
    </source>
</evidence>
<name>A0A498JMU6_MALDO</name>
<gene>
    <name evidence="1" type="ORF">DVH24_024596</name>
</gene>
<dbReference type="AlphaFoldDB" id="A0A498JMU6"/>
<evidence type="ECO:0000313" key="1">
    <source>
        <dbReference type="EMBL" id="RXH94912.1"/>
    </source>
</evidence>
<proteinExistence type="predicted"/>
<dbReference type="Proteomes" id="UP000290289">
    <property type="component" value="Chromosome 7"/>
</dbReference>
<sequence length="124" mass="13683">MTTEKIQVCLSLIFQIGIACSSESPRDRKDIDEVISELRSIRLYCTSSRMLFVQRLNINIDVACSQDFFIISVIRRLFIQCVSGFGLARILPNLADNVSGNQTSSIGIRGTVGYAAPGVFGFDI</sequence>
<dbReference type="PANTHER" id="PTHR48055">
    <property type="entry name" value="LEUCINE-RICH REPEAT RECEPTOR PROTEIN KINASE EMS1"/>
    <property type="match status" value="1"/>
</dbReference>
<reference evidence="1 2" key="1">
    <citation type="submission" date="2018-10" db="EMBL/GenBank/DDBJ databases">
        <title>A high-quality apple genome assembly.</title>
        <authorList>
            <person name="Hu J."/>
        </authorList>
    </citation>
    <scope>NUCLEOTIDE SEQUENCE [LARGE SCALE GENOMIC DNA]</scope>
    <source>
        <strain evidence="2">cv. HFTH1</strain>
        <tissue evidence="1">Young leaf</tissue>
    </source>
</reference>
<protein>
    <recommendedName>
        <fullName evidence="3">Serine-threonine/tyrosine-protein kinase catalytic domain-containing protein</fullName>
    </recommendedName>
</protein>
<organism evidence="1 2">
    <name type="scientific">Malus domestica</name>
    <name type="common">Apple</name>
    <name type="synonym">Pyrus malus</name>
    <dbReference type="NCBI Taxonomy" id="3750"/>
    <lineage>
        <taxon>Eukaryota</taxon>
        <taxon>Viridiplantae</taxon>
        <taxon>Streptophyta</taxon>
        <taxon>Embryophyta</taxon>
        <taxon>Tracheophyta</taxon>
        <taxon>Spermatophyta</taxon>
        <taxon>Magnoliopsida</taxon>
        <taxon>eudicotyledons</taxon>
        <taxon>Gunneridae</taxon>
        <taxon>Pentapetalae</taxon>
        <taxon>rosids</taxon>
        <taxon>fabids</taxon>
        <taxon>Rosales</taxon>
        <taxon>Rosaceae</taxon>
        <taxon>Amygdaloideae</taxon>
        <taxon>Maleae</taxon>
        <taxon>Malus</taxon>
    </lineage>
</organism>
<dbReference type="PROSITE" id="PS51257">
    <property type="entry name" value="PROKAR_LIPOPROTEIN"/>
    <property type="match status" value="1"/>
</dbReference>
<accession>A0A498JMU6</accession>
<dbReference type="InterPro" id="IPR051564">
    <property type="entry name" value="LRR_receptor-like_kinase"/>
</dbReference>
<dbReference type="GO" id="GO:0016020">
    <property type="term" value="C:membrane"/>
    <property type="evidence" value="ECO:0007669"/>
    <property type="project" value="TreeGrafter"/>
</dbReference>
<comment type="caution">
    <text evidence="1">The sequence shown here is derived from an EMBL/GenBank/DDBJ whole genome shotgun (WGS) entry which is preliminary data.</text>
</comment>